<accession>W2I5U8</accession>
<evidence type="ECO:0000256" key="1">
    <source>
        <dbReference type="SAM" id="MobiDB-lite"/>
    </source>
</evidence>
<dbReference type="EMBL" id="KI690697">
    <property type="protein sequence ID" value="ETM55462.1"/>
    <property type="molecule type" value="Genomic_DNA"/>
</dbReference>
<gene>
    <name evidence="3" type="ORF">L914_01313</name>
    <name evidence="2" type="ORF">L916_17952</name>
</gene>
<dbReference type="Proteomes" id="UP000054532">
    <property type="component" value="Unassembled WGS sequence"/>
</dbReference>
<dbReference type="AlphaFoldDB" id="W2I5U8"/>
<name>W2I5U8_PHYNI</name>
<evidence type="ECO:0000313" key="2">
    <source>
        <dbReference type="EMBL" id="ETL28753.1"/>
    </source>
</evidence>
<protein>
    <submittedName>
        <fullName evidence="2">Uncharacterized protein</fullName>
    </submittedName>
</protein>
<dbReference type="Proteomes" id="UP000053864">
    <property type="component" value="Unassembled WGS sequence"/>
</dbReference>
<feature type="compositionally biased region" description="Polar residues" evidence="1">
    <location>
        <begin position="24"/>
        <end position="38"/>
    </location>
</feature>
<organism evidence="2">
    <name type="scientific">Phytophthora nicotianae</name>
    <name type="common">Potato buckeye rot agent</name>
    <name type="synonym">Phytophthora parasitica</name>
    <dbReference type="NCBI Taxonomy" id="4792"/>
    <lineage>
        <taxon>Eukaryota</taxon>
        <taxon>Sar</taxon>
        <taxon>Stramenopiles</taxon>
        <taxon>Oomycota</taxon>
        <taxon>Peronosporomycetes</taxon>
        <taxon>Peronosporales</taxon>
        <taxon>Peronosporaceae</taxon>
        <taxon>Phytophthora</taxon>
    </lineage>
</organism>
<sequence>MFDSSDEEEKGAINDPQEITNDLHQQQELFQAARQNPGGSEATPVGQGASINREVIGLLPLAEWRRRSHALLRVLGLCGCGFSSLSTLKALGDREVLRRFAFLVASSIRRGLRRFGRAFRALRRL</sequence>
<reference evidence="2" key="1">
    <citation type="submission" date="2013-11" db="EMBL/GenBank/DDBJ databases">
        <title>The Genome Sequence of Phytophthora parasitica CJ05E6.</title>
        <authorList>
            <consortium name="The Broad Institute Genomics Platform"/>
            <person name="Russ C."/>
            <person name="Tyler B."/>
            <person name="Panabieres F."/>
            <person name="Shan W."/>
            <person name="Tripathy S."/>
            <person name="Grunwald N."/>
            <person name="Machado M."/>
            <person name="Johnson C.S."/>
            <person name="Arredondo F."/>
            <person name="Hong C."/>
            <person name="Coffey M."/>
            <person name="Young S.K."/>
            <person name="Zeng Q."/>
            <person name="Gargeya S."/>
            <person name="Fitzgerald M."/>
            <person name="Abouelleil A."/>
            <person name="Alvarado L."/>
            <person name="Chapman S.B."/>
            <person name="Gainer-Dewar J."/>
            <person name="Goldberg J."/>
            <person name="Griggs A."/>
            <person name="Gujja S."/>
            <person name="Hansen M."/>
            <person name="Howarth C."/>
            <person name="Imamovic A."/>
            <person name="Ireland A."/>
            <person name="Larimer J."/>
            <person name="McCowan C."/>
            <person name="Murphy C."/>
            <person name="Pearson M."/>
            <person name="Poon T.W."/>
            <person name="Priest M."/>
            <person name="Roberts A."/>
            <person name="Saif S."/>
            <person name="Shea T."/>
            <person name="Sykes S."/>
            <person name="Wortman J."/>
            <person name="Nusbaum C."/>
            <person name="Birren B."/>
        </authorList>
    </citation>
    <scope>NUCLEOTIDE SEQUENCE [LARGE SCALE GENOMIC DNA]</scope>
    <source>
        <strain evidence="2">CJ05E6</strain>
    </source>
</reference>
<proteinExistence type="predicted"/>
<dbReference type="EMBL" id="KI675680">
    <property type="protein sequence ID" value="ETL28753.1"/>
    <property type="molecule type" value="Genomic_DNA"/>
</dbReference>
<feature type="region of interest" description="Disordered" evidence="1">
    <location>
        <begin position="24"/>
        <end position="46"/>
    </location>
</feature>
<evidence type="ECO:0000313" key="3">
    <source>
        <dbReference type="EMBL" id="ETM55462.1"/>
    </source>
</evidence>
<reference evidence="3" key="2">
    <citation type="submission" date="2013-11" db="EMBL/GenBank/DDBJ databases">
        <title>The Genome Sequence of Phytophthora parasitica IAC_01/95.</title>
        <authorList>
            <consortium name="The Broad Institute Genomics Platform"/>
            <person name="Russ C."/>
            <person name="Tyler B."/>
            <person name="Panabieres F."/>
            <person name="Shan W."/>
            <person name="Tripathy S."/>
            <person name="Grunwald N."/>
            <person name="Machado M."/>
            <person name="Johnson C.S."/>
            <person name="Arredondo F."/>
            <person name="Hong C."/>
            <person name="Coffey M."/>
            <person name="Young S.K."/>
            <person name="Zeng Q."/>
            <person name="Gargeya S."/>
            <person name="Fitzgerald M."/>
            <person name="Abouelleil A."/>
            <person name="Alvarado L."/>
            <person name="Chapman S.B."/>
            <person name="Gainer-Dewar J."/>
            <person name="Goldberg J."/>
            <person name="Griggs A."/>
            <person name="Gujja S."/>
            <person name="Hansen M."/>
            <person name="Howarth C."/>
            <person name="Imamovic A."/>
            <person name="Ireland A."/>
            <person name="Larimer J."/>
            <person name="McCowan C."/>
            <person name="Murphy C."/>
            <person name="Pearson M."/>
            <person name="Poon T.W."/>
            <person name="Priest M."/>
            <person name="Roberts A."/>
            <person name="Saif S."/>
            <person name="Shea T."/>
            <person name="Sykes S."/>
            <person name="Wortman J."/>
            <person name="Nusbaum C."/>
            <person name="Birren B."/>
        </authorList>
    </citation>
    <scope>NUCLEOTIDE SEQUENCE [LARGE SCALE GENOMIC DNA]</scope>
    <source>
        <strain evidence="3">IAC_01/95</strain>
    </source>
</reference>